<dbReference type="EMBL" id="HACG01033365">
    <property type="protein sequence ID" value="CEK80230.1"/>
    <property type="molecule type" value="Transcribed_RNA"/>
</dbReference>
<evidence type="ECO:0000313" key="1">
    <source>
        <dbReference type="EMBL" id="CEK80230.1"/>
    </source>
</evidence>
<dbReference type="AlphaFoldDB" id="A0A0B7AJX6"/>
<feature type="non-terminal residue" evidence="1">
    <location>
        <position position="53"/>
    </location>
</feature>
<reference evidence="1" key="1">
    <citation type="submission" date="2014-12" db="EMBL/GenBank/DDBJ databases">
        <title>Insight into the proteome of Arion vulgaris.</title>
        <authorList>
            <person name="Aradska J."/>
            <person name="Bulat T."/>
            <person name="Smidak R."/>
            <person name="Sarate P."/>
            <person name="Gangsoo J."/>
            <person name="Sialana F."/>
            <person name="Bilban M."/>
            <person name="Lubec G."/>
        </authorList>
    </citation>
    <scope>NUCLEOTIDE SEQUENCE</scope>
    <source>
        <tissue evidence="1">Skin</tissue>
    </source>
</reference>
<proteinExistence type="predicted"/>
<name>A0A0B7AJX6_9EUPU</name>
<organism evidence="1">
    <name type="scientific">Arion vulgaris</name>
    <dbReference type="NCBI Taxonomy" id="1028688"/>
    <lineage>
        <taxon>Eukaryota</taxon>
        <taxon>Metazoa</taxon>
        <taxon>Spiralia</taxon>
        <taxon>Lophotrochozoa</taxon>
        <taxon>Mollusca</taxon>
        <taxon>Gastropoda</taxon>
        <taxon>Heterobranchia</taxon>
        <taxon>Euthyneura</taxon>
        <taxon>Panpulmonata</taxon>
        <taxon>Eupulmonata</taxon>
        <taxon>Stylommatophora</taxon>
        <taxon>Helicina</taxon>
        <taxon>Arionoidea</taxon>
        <taxon>Arionidae</taxon>
        <taxon>Arion</taxon>
    </lineage>
</organism>
<gene>
    <name evidence="1" type="primary">ORF119741</name>
</gene>
<sequence>MSCLNLLPCMTAGDSPRLMESESSKCWLKQDTSLEDKHQSSKRCDINTPMLGR</sequence>
<protein>
    <submittedName>
        <fullName evidence="1">Uncharacterized protein</fullName>
    </submittedName>
</protein>
<accession>A0A0B7AJX6</accession>